<keyword evidence="1" id="KW-0285">Flavoprotein</keyword>
<evidence type="ECO:0000256" key="3">
    <source>
        <dbReference type="ARBA" id="ARBA00023002"/>
    </source>
</evidence>
<dbReference type="EMBL" id="CP073767">
    <property type="protein sequence ID" value="UWZ56113.1"/>
    <property type="molecule type" value="Genomic_DNA"/>
</dbReference>
<proteinExistence type="predicted"/>
<dbReference type="SUPFAM" id="SSF51679">
    <property type="entry name" value="Bacterial luciferase-like"/>
    <property type="match status" value="1"/>
</dbReference>
<organism evidence="6 7">
    <name type="scientific">Dactylosporangium aurantiacum</name>
    <dbReference type="NCBI Taxonomy" id="35754"/>
    <lineage>
        <taxon>Bacteria</taxon>
        <taxon>Bacillati</taxon>
        <taxon>Actinomycetota</taxon>
        <taxon>Actinomycetes</taxon>
        <taxon>Micromonosporales</taxon>
        <taxon>Micromonosporaceae</taxon>
        <taxon>Dactylosporangium</taxon>
    </lineage>
</organism>
<gene>
    <name evidence="6" type="ORF">Daura_07980</name>
</gene>
<keyword evidence="3" id="KW-0560">Oxidoreductase</keyword>
<dbReference type="Proteomes" id="UP001058003">
    <property type="component" value="Chromosome"/>
</dbReference>
<reference evidence="6" key="1">
    <citation type="submission" date="2021-04" db="EMBL/GenBank/DDBJ databases">
        <title>Dactylosporangium aurantiacum NRRL B-8018 full assembly.</title>
        <authorList>
            <person name="Hartkoorn R.C."/>
            <person name="Beaudoing E."/>
            <person name="Hot D."/>
        </authorList>
    </citation>
    <scope>NUCLEOTIDE SEQUENCE</scope>
    <source>
        <strain evidence="6">NRRL B-8018</strain>
    </source>
</reference>
<sequence length="297" mass="31384">MRVGFGLPVSGSWAAPDILAEVAVEAERLGYDSVWTFQRLLSADAPVYRSVLDPIVALAFAAARTSRIRLGVAVINLPFVSPVVLAKQVSSLDVLSGGRVDLGLGGGWSPDEFTATGASSAHRARRTREYVAVLRALWSGEATHDGEFYTVPPSRMEPRPVQRPGVPILLGGAVPAAIRRAGEIGDGWVSRSATDLAAIAADVALVRQGAESSGRPSPRIVCRGVVRLTGEELPAAGRPPLAGSYEQIREGTAWLATQGVTEVFYDLNWDPVAGLEPVAARERALEILHNLAPVGLG</sequence>
<protein>
    <submittedName>
        <fullName evidence="6">LLM class flavin-dependent oxidoreductase</fullName>
    </submittedName>
</protein>
<dbReference type="NCBIfam" id="TIGR03619">
    <property type="entry name" value="F420_Rv2161c"/>
    <property type="match status" value="1"/>
</dbReference>
<evidence type="ECO:0000313" key="6">
    <source>
        <dbReference type="EMBL" id="UWZ56113.1"/>
    </source>
</evidence>
<dbReference type="AlphaFoldDB" id="A0A9Q9INC3"/>
<dbReference type="InterPro" id="IPR036661">
    <property type="entry name" value="Luciferase-like_sf"/>
</dbReference>
<dbReference type="KEGG" id="daur:Daura_07980"/>
<dbReference type="Pfam" id="PF00296">
    <property type="entry name" value="Bac_luciferase"/>
    <property type="match status" value="1"/>
</dbReference>
<dbReference type="OrthoDB" id="3206024at2"/>
<dbReference type="PANTHER" id="PTHR42847">
    <property type="entry name" value="ALKANESULFONATE MONOOXYGENASE"/>
    <property type="match status" value="1"/>
</dbReference>
<dbReference type="GO" id="GO:0046306">
    <property type="term" value="P:alkanesulfonate catabolic process"/>
    <property type="evidence" value="ECO:0007669"/>
    <property type="project" value="TreeGrafter"/>
</dbReference>
<evidence type="ECO:0000256" key="4">
    <source>
        <dbReference type="ARBA" id="ARBA00023033"/>
    </source>
</evidence>
<dbReference type="InterPro" id="IPR019921">
    <property type="entry name" value="Lucif-like_OxRdtase_Rv2161c"/>
</dbReference>
<evidence type="ECO:0000256" key="1">
    <source>
        <dbReference type="ARBA" id="ARBA00022630"/>
    </source>
</evidence>
<keyword evidence="7" id="KW-1185">Reference proteome</keyword>
<name>A0A9Q9INC3_9ACTN</name>
<dbReference type="GO" id="GO:0008726">
    <property type="term" value="F:alkanesulfonate monooxygenase activity"/>
    <property type="evidence" value="ECO:0007669"/>
    <property type="project" value="TreeGrafter"/>
</dbReference>
<evidence type="ECO:0000259" key="5">
    <source>
        <dbReference type="Pfam" id="PF00296"/>
    </source>
</evidence>
<evidence type="ECO:0000313" key="7">
    <source>
        <dbReference type="Proteomes" id="UP001058003"/>
    </source>
</evidence>
<dbReference type="Gene3D" id="3.20.20.30">
    <property type="entry name" value="Luciferase-like domain"/>
    <property type="match status" value="1"/>
</dbReference>
<dbReference type="RefSeq" id="WP_033357862.1">
    <property type="nucleotide sequence ID" value="NZ_CP073767.1"/>
</dbReference>
<accession>A0A9Q9INC3</accession>
<evidence type="ECO:0000256" key="2">
    <source>
        <dbReference type="ARBA" id="ARBA00022643"/>
    </source>
</evidence>
<keyword evidence="4" id="KW-0503">Monooxygenase</keyword>
<dbReference type="PANTHER" id="PTHR42847:SF4">
    <property type="entry name" value="ALKANESULFONATE MONOOXYGENASE-RELATED"/>
    <property type="match status" value="1"/>
</dbReference>
<feature type="domain" description="Luciferase-like" evidence="5">
    <location>
        <begin position="15"/>
        <end position="226"/>
    </location>
</feature>
<dbReference type="InterPro" id="IPR050172">
    <property type="entry name" value="SsuD_RutA_monooxygenase"/>
</dbReference>
<dbReference type="InterPro" id="IPR011251">
    <property type="entry name" value="Luciferase-like_dom"/>
</dbReference>
<keyword evidence="2" id="KW-0288">FMN</keyword>